<comment type="caution">
    <text evidence="3">The sequence shown here is derived from an EMBL/GenBank/DDBJ whole genome shotgun (WGS) entry which is preliminary data.</text>
</comment>
<reference evidence="3" key="1">
    <citation type="submission" date="2020-05" db="EMBL/GenBank/DDBJ databases">
        <title>Chitinophaga laudate sp. nov., isolated from a tropical peat swamp.</title>
        <authorList>
            <person name="Goh C.B.S."/>
            <person name="Lee M.S."/>
            <person name="Parimannan S."/>
            <person name="Pasbakhsh P."/>
            <person name="Yule C.M."/>
            <person name="Rajandas H."/>
            <person name="Loke S."/>
            <person name="Croft L."/>
            <person name="Tan J.B.L."/>
        </authorList>
    </citation>
    <scope>NUCLEOTIDE SEQUENCE</scope>
    <source>
        <strain evidence="3">Mgbs1</strain>
    </source>
</reference>
<dbReference type="InterPro" id="IPR012223">
    <property type="entry name" value="TEII"/>
</dbReference>
<accession>A0A9Q5D4P2</accession>
<comment type="similarity">
    <text evidence="1">Belongs to the thioesterase family.</text>
</comment>
<dbReference type="InterPro" id="IPR001031">
    <property type="entry name" value="Thioesterase"/>
</dbReference>
<evidence type="ECO:0000259" key="2">
    <source>
        <dbReference type="Pfam" id="PF00975"/>
    </source>
</evidence>
<dbReference type="AlphaFoldDB" id="A0A9Q5D4P2"/>
<protein>
    <submittedName>
        <fullName evidence="3">Thioesterase</fullName>
    </submittedName>
</protein>
<dbReference type="OrthoDB" id="2213423at2"/>
<dbReference type="Proteomes" id="UP000281028">
    <property type="component" value="Unassembled WGS sequence"/>
</dbReference>
<keyword evidence="4" id="KW-1185">Reference proteome</keyword>
<sequence>MFKEAVNLFLLHHAGGNKYAYQQLKSMFPPEIKVTLLELPGRGARMHEPLVSDIHLLVEDIYRMISPALDAPYFFMGHSMGSVLAYLLTRKSLRENRTPPAHLFLSGRRGPAYEEDNTSQSSSLPKDAFIAVLRKLGGIPQQILEDEQAMNFFLPVIRSDFRVLENYCYEPEPPLRIPVTVLLGKDDHSAHKAGIPWQDITTYPADVRYFEGGHFFLFENPAAVAGVVAEQVMARFQHQII</sequence>
<evidence type="ECO:0000313" key="4">
    <source>
        <dbReference type="Proteomes" id="UP000281028"/>
    </source>
</evidence>
<dbReference type="Gene3D" id="3.40.50.1820">
    <property type="entry name" value="alpha/beta hydrolase"/>
    <property type="match status" value="1"/>
</dbReference>
<evidence type="ECO:0000313" key="3">
    <source>
        <dbReference type="EMBL" id="NSL86200.1"/>
    </source>
</evidence>
<organism evidence="3 4">
    <name type="scientific">Chitinophaga solisilvae</name>
    <dbReference type="NCBI Taxonomy" id="1233460"/>
    <lineage>
        <taxon>Bacteria</taxon>
        <taxon>Pseudomonadati</taxon>
        <taxon>Bacteroidota</taxon>
        <taxon>Chitinophagia</taxon>
        <taxon>Chitinophagales</taxon>
        <taxon>Chitinophagaceae</taxon>
        <taxon>Chitinophaga</taxon>
    </lineage>
</organism>
<name>A0A9Q5D4P2_9BACT</name>
<proteinExistence type="inferred from homology"/>
<dbReference type="InterPro" id="IPR029058">
    <property type="entry name" value="AB_hydrolase_fold"/>
</dbReference>
<evidence type="ECO:0000256" key="1">
    <source>
        <dbReference type="ARBA" id="ARBA00007169"/>
    </source>
</evidence>
<dbReference type="Pfam" id="PF00975">
    <property type="entry name" value="Thioesterase"/>
    <property type="match status" value="1"/>
</dbReference>
<feature type="domain" description="Thioesterase" evidence="2">
    <location>
        <begin position="8"/>
        <end position="228"/>
    </location>
</feature>
<dbReference type="SUPFAM" id="SSF53474">
    <property type="entry name" value="alpha/beta-Hydrolases"/>
    <property type="match status" value="1"/>
</dbReference>
<dbReference type="PANTHER" id="PTHR11487">
    <property type="entry name" value="THIOESTERASE"/>
    <property type="match status" value="1"/>
</dbReference>
<dbReference type="GO" id="GO:0008610">
    <property type="term" value="P:lipid biosynthetic process"/>
    <property type="evidence" value="ECO:0007669"/>
    <property type="project" value="TreeGrafter"/>
</dbReference>
<gene>
    <name evidence="3" type="ORF">ECE50_005135</name>
</gene>
<dbReference type="EMBL" id="RIAR02000001">
    <property type="protein sequence ID" value="NSL86200.1"/>
    <property type="molecule type" value="Genomic_DNA"/>
</dbReference>
<dbReference type="PANTHER" id="PTHR11487:SF0">
    <property type="entry name" value="S-ACYL FATTY ACID SYNTHASE THIOESTERASE, MEDIUM CHAIN"/>
    <property type="match status" value="1"/>
</dbReference>